<dbReference type="InterPro" id="IPR052509">
    <property type="entry name" value="Metal_resp_DNA-bind_regulator"/>
</dbReference>
<dbReference type="InterPro" id="IPR036388">
    <property type="entry name" value="WH-like_DNA-bd_sf"/>
</dbReference>
<organism evidence="2 3">
    <name type="scientific">Agreia pratensis</name>
    <dbReference type="NCBI Taxonomy" id="150121"/>
    <lineage>
        <taxon>Bacteria</taxon>
        <taxon>Bacillati</taxon>
        <taxon>Actinomycetota</taxon>
        <taxon>Actinomycetes</taxon>
        <taxon>Micrococcales</taxon>
        <taxon>Microbacteriaceae</taxon>
        <taxon>Agreia</taxon>
    </lineage>
</organism>
<dbReference type="InterPro" id="IPR036390">
    <property type="entry name" value="WH_DNA-bd_sf"/>
</dbReference>
<dbReference type="EMBL" id="FXAY01000001">
    <property type="protein sequence ID" value="SMG18093.1"/>
    <property type="molecule type" value="Genomic_DNA"/>
</dbReference>
<proteinExistence type="predicted"/>
<name>A0A1X7ISB8_9MICO</name>
<dbReference type="Pfam" id="PF03551">
    <property type="entry name" value="PadR"/>
    <property type="match status" value="1"/>
</dbReference>
<keyword evidence="3" id="KW-1185">Reference proteome</keyword>
<evidence type="ECO:0000259" key="1">
    <source>
        <dbReference type="Pfam" id="PF03551"/>
    </source>
</evidence>
<evidence type="ECO:0000313" key="3">
    <source>
        <dbReference type="Proteomes" id="UP000193244"/>
    </source>
</evidence>
<dbReference type="PANTHER" id="PTHR33169">
    <property type="entry name" value="PADR-FAMILY TRANSCRIPTIONAL REGULATOR"/>
    <property type="match status" value="1"/>
</dbReference>
<dbReference type="OrthoDB" id="122286at2"/>
<feature type="domain" description="Transcription regulator PadR N-terminal" evidence="1">
    <location>
        <begin position="16"/>
        <end position="87"/>
    </location>
</feature>
<sequence>MEMSLLHAVIDLCAQSSDAYGYSIARSISAERPAQALISHGTLYKALGRLTERGLLESRWEDAEQAEAEGRPRRRLYSITAAGIETVKSASRSDASTASSKSATAVPVFPSIPVLP</sequence>
<dbReference type="SUPFAM" id="SSF46785">
    <property type="entry name" value="Winged helix' DNA-binding domain"/>
    <property type="match status" value="1"/>
</dbReference>
<gene>
    <name evidence="2" type="ORF">SAMN06296010_0842</name>
</gene>
<dbReference type="Gene3D" id="1.10.10.10">
    <property type="entry name" value="Winged helix-like DNA-binding domain superfamily/Winged helix DNA-binding domain"/>
    <property type="match status" value="1"/>
</dbReference>
<accession>A0A1X7ISB8</accession>
<reference evidence="3" key="1">
    <citation type="submission" date="2017-04" db="EMBL/GenBank/DDBJ databases">
        <authorList>
            <person name="Varghese N."/>
            <person name="Submissions S."/>
        </authorList>
    </citation>
    <scope>NUCLEOTIDE SEQUENCE [LARGE SCALE GENOMIC DNA]</scope>
    <source>
        <strain evidence="3">VKM Ac-2510</strain>
    </source>
</reference>
<protein>
    <submittedName>
        <fullName evidence="2">Transcriptional regulator PadR-like family protein</fullName>
    </submittedName>
</protein>
<dbReference type="PANTHER" id="PTHR33169:SF25">
    <property type="entry name" value="DNA-BINDING PROTEIN YIZB-RELATED"/>
    <property type="match status" value="1"/>
</dbReference>
<dbReference type="STRING" id="150121.SAMN06296010_0842"/>
<dbReference type="Proteomes" id="UP000193244">
    <property type="component" value="Unassembled WGS sequence"/>
</dbReference>
<dbReference type="AlphaFoldDB" id="A0A1X7ISB8"/>
<dbReference type="InterPro" id="IPR005149">
    <property type="entry name" value="Tscrpt_reg_PadR_N"/>
</dbReference>
<evidence type="ECO:0000313" key="2">
    <source>
        <dbReference type="EMBL" id="SMG18093.1"/>
    </source>
</evidence>